<gene>
    <name evidence="1" type="ORF">Ahy_B10g104213</name>
</gene>
<accession>A0A444X4Y3</accession>
<organism evidence="1 2">
    <name type="scientific">Arachis hypogaea</name>
    <name type="common">Peanut</name>
    <dbReference type="NCBI Taxonomy" id="3818"/>
    <lineage>
        <taxon>Eukaryota</taxon>
        <taxon>Viridiplantae</taxon>
        <taxon>Streptophyta</taxon>
        <taxon>Embryophyta</taxon>
        <taxon>Tracheophyta</taxon>
        <taxon>Spermatophyta</taxon>
        <taxon>Magnoliopsida</taxon>
        <taxon>eudicotyledons</taxon>
        <taxon>Gunneridae</taxon>
        <taxon>Pentapetalae</taxon>
        <taxon>rosids</taxon>
        <taxon>fabids</taxon>
        <taxon>Fabales</taxon>
        <taxon>Fabaceae</taxon>
        <taxon>Papilionoideae</taxon>
        <taxon>50 kb inversion clade</taxon>
        <taxon>dalbergioids sensu lato</taxon>
        <taxon>Dalbergieae</taxon>
        <taxon>Pterocarpus clade</taxon>
        <taxon>Arachis</taxon>
    </lineage>
</organism>
<dbReference type="Proteomes" id="UP000289738">
    <property type="component" value="Chromosome B10"/>
</dbReference>
<evidence type="ECO:0000313" key="1">
    <source>
        <dbReference type="EMBL" id="RYQ84734.1"/>
    </source>
</evidence>
<proteinExistence type="predicted"/>
<dbReference type="AlphaFoldDB" id="A0A444X4Y3"/>
<dbReference type="EMBL" id="SDMP01000020">
    <property type="protein sequence ID" value="RYQ84734.1"/>
    <property type="molecule type" value="Genomic_DNA"/>
</dbReference>
<keyword evidence="2" id="KW-1185">Reference proteome</keyword>
<comment type="caution">
    <text evidence="1">The sequence shown here is derived from an EMBL/GenBank/DDBJ whole genome shotgun (WGS) entry which is preliminary data.</text>
</comment>
<sequence>MFTWWTGDYQSSARETSVRIATKAISENLPDRTSLQIVADAHSFDLAEFVDEPGFYLAVLIAQELKN</sequence>
<reference evidence="1 2" key="1">
    <citation type="submission" date="2019-01" db="EMBL/GenBank/DDBJ databases">
        <title>Sequencing of cultivated peanut Arachis hypogaea provides insights into genome evolution and oil improvement.</title>
        <authorList>
            <person name="Chen X."/>
        </authorList>
    </citation>
    <scope>NUCLEOTIDE SEQUENCE [LARGE SCALE GENOMIC DNA]</scope>
    <source>
        <strain evidence="2">cv. Fuhuasheng</strain>
        <tissue evidence="1">Leaves</tissue>
    </source>
</reference>
<evidence type="ECO:0000313" key="2">
    <source>
        <dbReference type="Proteomes" id="UP000289738"/>
    </source>
</evidence>
<protein>
    <submittedName>
        <fullName evidence="1">Uncharacterized protein</fullName>
    </submittedName>
</protein>
<name>A0A444X4Y3_ARAHY</name>